<dbReference type="OrthoDB" id="2418081at2759"/>
<evidence type="ECO:0000256" key="1">
    <source>
        <dbReference type="SAM" id="MobiDB-lite"/>
    </source>
</evidence>
<protein>
    <submittedName>
        <fullName evidence="2">Putative phospholipase carboxylesterase</fullName>
    </submittedName>
</protein>
<name>A0A0G2F9H3_9PEZI</name>
<dbReference type="Gene3D" id="3.40.50.1820">
    <property type="entry name" value="alpha/beta hydrolase"/>
    <property type="match status" value="1"/>
</dbReference>
<dbReference type="CDD" id="cd22249">
    <property type="entry name" value="UDM1_RNF168_RNF169-like"/>
    <property type="match status" value="1"/>
</dbReference>
<feature type="compositionally biased region" description="Polar residues" evidence="1">
    <location>
        <begin position="420"/>
        <end position="435"/>
    </location>
</feature>
<organism evidence="2 3">
    <name type="scientific">Diaporthe ampelina</name>
    <dbReference type="NCBI Taxonomy" id="1214573"/>
    <lineage>
        <taxon>Eukaryota</taxon>
        <taxon>Fungi</taxon>
        <taxon>Dikarya</taxon>
        <taxon>Ascomycota</taxon>
        <taxon>Pezizomycotina</taxon>
        <taxon>Sordariomycetes</taxon>
        <taxon>Sordariomycetidae</taxon>
        <taxon>Diaporthales</taxon>
        <taxon>Diaporthaceae</taxon>
        <taxon>Diaporthe</taxon>
    </lineage>
</organism>
<feature type="region of interest" description="Disordered" evidence="1">
    <location>
        <begin position="245"/>
        <end position="275"/>
    </location>
</feature>
<dbReference type="AlphaFoldDB" id="A0A0G2F9H3"/>
<feature type="compositionally biased region" description="Basic and acidic residues" evidence="1">
    <location>
        <begin position="245"/>
        <end position="265"/>
    </location>
</feature>
<reference evidence="2 3" key="1">
    <citation type="submission" date="2015-05" db="EMBL/GenBank/DDBJ databases">
        <title>Distinctive expansion of gene families associated with plant cell wall degradation and secondary metabolism in the genomes of grapevine trunk pathogens.</title>
        <authorList>
            <person name="Lawrence D.P."/>
            <person name="Travadon R."/>
            <person name="Rolshausen P.E."/>
            <person name="Baumgartner K."/>
        </authorList>
    </citation>
    <scope>NUCLEOTIDE SEQUENCE [LARGE SCALE GENOMIC DNA]</scope>
    <source>
        <strain evidence="2">DA912</strain>
    </source>
</reference>
<evidence type="ECO:0000313" key="2">
    <source>
        <dbReference type="EMBL" id="KKY30831.1"/>
    </source>
</evidence>
<feature type="compositionally biased region" description="Basic and acidic residues" evidence="1">
    <location>
        <begin position="378"/>
        <end position="387"/>
    </location>
</feature>
<evidence type="ECO:0000313" key="3">
    <source>
        <dbReference type="Proteomes" id="UP000034680"/>
    </source>
</evidence>
<feature type="compositionally biased region" description="Polar residues" evidence="1">
    <location>
        <begin position="357"/>
        <end position="372"/>
    </location>
</feature>
<dbReference type="EMBL" id="LCUC01000441">
    <property type="protein sequence ID" value="KKY30831.1"/>
    <property type="molecule type" value="Genomic_DNA"/>
</dbReference>
<comment type="caution">
    <text evidence="2">The sequence shown here is derived from an EMBL/GenBank/DDBJ whole genome shotgun (WGS) entry which is preliminary data.</text>
</comment>
<keyword evidence="3" id="KW-1185">Reference proteome</keyword>
<proteinExistence type="predicted"/>
<feature type="region of interest" description="Disordered" evidence="1">
    <location>
        <begin position="315"/>
        <end position="449"/>
    </location>
</feature>
<reference evidence="2 3" key="2">
    <citation type="submission" date="2015-05" db="EMBL/GenBank/DDBJ databases">
        <authorList>
            <person name="Morales-Cruz A."/>
            <person name="Amrine K.C."/>
            <person name="Cantu D."/>
        </authorList>
    </citation>
    <scope>NUCLEOTIDE SEQUENCE [LARGE SCALE GENOMIC DNA]</scope>
    <source>
        <strain evidence="2">DA912</strain>
    </source>
</reference>
<dbReference type="Proteomes" id="UP000034680">
    <property type="component" value="Unassembled WGS sequence"/>
</dbReference>
<feature type="compositionally biased region" description="Acidic residues" evidence="1">
    <location>
        <begin position="388"/>
        <end position="397"/>
    </location>
</feature>
<sequence>MALRQRLVRPLVVDPADTSSHSHTVVFLHRFPESTTDDELRNKVLSEKLTRNHKTLREQLPTVRWVFPFCKAHARPWNNLSAEDRAAVGMTLGSLPYITQVILHEAERAGGLDRIIVGGQGETAEAAHEAMSSFPEAKASAYDNEEEMAAFMWDNFTLTSAHMGDLKLAGFIGMHAQDGQLTRDVKNFGMMSKGIPTTQKTNATIIKNTPHKFIHGGYKLQTSTWDGKRIDDFATFLVSLGVDRLTDSDRGKPSNETLTPRDRPDPAAAKGKRIDAKDELSDMQKYALELAKQKRAEDAQKQKVLQRIEANKVERKIRQERERQKRLHAGSRDRPTGSTNLLGGGPAVQSLPATYPDQPTQKMPGSFPQQTLGLPDDEAPHSDHSADENGDMSDGDLMEPPRRRKARREQGRPVGDGSTWGPQSQARGEMSQSQMAALGLTQVEDENDG</sequence>
<gene>
    <name evidence="2" type="ORF">UCDDA912_g09212</name>
</gene>
<dbReference type="InterPro" id="IPR029058">
    <property type="entry name" value="AB_hydrolase_fold"/>
</dbReference>
<accession>A0A0G2F9H3</accession>